<dbReference type="PANTHER" id="PTHR42718:SF46">
    <property type="entry name" value="BLR6921 PROTEIN"/>
    <property type="match status" value="1"/>
</dbReference>
<gene>
    <name evidence="10" type="ORF">ACFQVC_42015</name>
</gene>
<proteinExistence type="predicted"/>
<protein>
    <submittedName>
        <fullName evidence="10">MFS transporter</fullName>
    </submittedName>
</protein>
<feature type="transmembrane region" description="Helical" evidence="8">
    <location>
        <begin position="25"/>
        <end position="48"/>
    </location>
</feature>
<keyword evidence="6 8" id="KW-0472">Membrane</keyword>
<feature type="transmembrane region" description="Helical" evidence="8">
    <location>
        <begin position="152"/>
        <end position="173"/>
    </location>
</feature>
<evidence type="ECO:0000313" key="11">
    <source>
        <dbReference type="Proteomes" id="UP001596523"/>
    </source>
</evidence>
<dbReference type="Gene3D" id="1.20.1250.20">
    <property type="entry name" value="MFS general substrate transporter like domains"/>
    <property type="match status" value="1"/>
</dbReference>
<feature type="transmembrane region" description="Helical" evidence="8">
    <location>
        <begin position="60"/>
        <end position="80"/>
    </location>
</feature>
<feature type="transmembrane region" description="Helical" evidence="8">
    <location>
        <begin position="450"/>
        <end position="470"/>
    </location>
</feature>
<reference evidence="11" key="1">
    <citation type="journal article" date="2019" name="Int. J. Syst. Evol. Microbiol.">
        <title>The Global Catalogue of Microorganisms (GCM) 10K type strain sequencing project: providing services to taxonomists for standard genome sequencing and annotation.</title>
        <authorList>
            <consortium name="The Broad Institute Genomics Platform"/>
            <consortium name="The Broad Institute Genome Sequencing Center for Infectious Disease"/>
            <person name="Wu L."/>
            <person name="Ma J."/>
        </authorList>
    </citation>
    <scope>NUCLEOTIDE SEQUENCE [LARGE SCALE GENOMIC DNA]</scope>
    <source>
        <strain evidence="11">SYNS20</strain>
    </source>
</reference>
<keyword evidence="7" id="KW-0046">Antibiotic resistance</keyword>
<evidence type="ECO:0000256" key="3">
    <source>
        <dbReference type="ARBA" id="ARBA00022475"/>
    </source>
</evidence>
<keyword evidence="11" id="KW-1185">Reference proteome</keyword>
<comment type="caution">
    <text evidence="10">The sequence shown here is derived from an EMBL/GenBank/DDBJ whole genome shotgun (WGS) entry which is preliminary data.</text>
</comment>
<evidence type="ECO:0000256" key="5">
    <source>
        <dbReference type="ARBA" id="ARBA00022989"/>
    </source>
</evidence>
<feature type="transmembrane region" description="Helical" evidence="8">
    <location>
        <begin position="316"/>
        <end position="334"/>
    </location>
</feature>
<dbReference type="Pfam" id="PF07690">
    <property type="entry name" value="MFS_1"/>
    <property type="match status" value="1"/>
</dbReference>
<keyword evidence="3" id="KW-1003">Cell membrane</keyword>
<evidence type="ECO:0000256" key="7">
    <source>
        <dbReference type="ARBA" id="ARBA00023251"/>
    </source>
</evidence>
<evidence type="ECO:0000256" key="1">
    <source>
        <dbReference type="ARBA" id="ARBA00004651"/>
    </source>
</evidence>
<feature type="transmembrane region" description="Helical" evidence="8">
    <location>
        <begin position="179"/>
        <end position="201"/>
    </location>
</feature>
<evidence type="ECO:0000256" key="2">
    <source>
        <dbReference type="ARBA" id="ARBA00022448"/>
    </source>
</evidence>
<name>A0ABW2JZ68_9ACTN</name>
<dbReference type="PANTHER" id="PTHR42718">
    <property type="entry name" value="MAJOR FACILITATOR SUPERFAMILY MULTIDRUG TRANSPORTER MFSC"/>
    <property type="match status" value="1"/>
</dbReference>
<dbReference type="InterPro" id="IPR020846">
    <property type="entry name" value="MFS_dom"/>
</dbReference>
<keyword evidence="4 8" id="KW-0812">Transmembrane</keyword>
<sequence length="481" mass="48717">MTLHERSDVIREAVAPPAPKPRLGLALLVIASAQLMLVLDATIVGVALPPIQSDLNLSAANLSWVMSAYLLAFGGLLLVGGRSGDLFGRRRVFRIGLVIFTVASLIGGLAPNGAVLIAARALQGVGAAIAAPTALSLLATTFPAGPARNKALGVYGAVGGLGSVVGLMLGGVLTEYLSWRWVLYVNIPIAVVVLLGTVVLVEGERERGGGIDVPGAITATLGLGSLIFAINQANTEGWTSGTTLGLLAVAAVLLLSFLAIQRRSAVAMMPPRVLQDRGRSGAILIMLLVGGGMAATFYFLTLYMQLVLGYTPMECALAYLPFAVGMVLAAGGIGPQILARTSERTVTVLGLALATAGTLWFGALGPDTNAWAVLLPAQLVAGVGLGLSFVTATIVGVRGVAPQDTGIASGLINTGQQIGGAIGLSVLVAVALAATPAGGSPAALTEGYTVGLMVGALLYAVALAIGAATFKPARQPQQTQH</sequence>
<evidence type="ECO:0000256" key="8">
    <source>
        <dbReference type="SAM" id="Phobius"/>
    </source>
</evidence>
<comment type="subcellular location">
    <subcellularLocation>
        <location evidence="1">Cell membrane</location>
        <topology evidence="1">Multi-pass membrane protein</topology>
    </subcellularLocation>
</comment>
<dbReference type="CDD" id="cd17321">
    <property type="entry name" value="MFS_MMR_MDR_like"/>
    <property type="match status" value="1"/>
</dbReference>
<feature type="transmembrane region" description="Helical" evidence="8">
    <location>
        <begin position="242"/>
        <end position="260"/>
    </location>
</feature>
<evidence type="ECO:0000256" key="4">
    <source>
        <dbReference type="ARBA" id="ARBA00022692"/>
    </source>
</evidence>
<dbReference type="InterPro" id="IPR011701">
    <property type="entry name" value="MFS"/>
</dbReference>
<evidence type="ECO:0000313" key="10">
    <source>
        <dbReference type="EMBL" id="MFC7310777.1"/>
    </source>
</evidence>
<dbReference type="RefSeq" id="WP_381841936.1">
    <property type="nucleotide sequence ID" value="NZ_JBHTCF010000045.1"/>
</dbReference>
<keyword evidence="2" id="KW-0813">Transport</keyword>
<keyword evidence="5 8" id="KW-1133">Transmembrane helix</keyword>
<feature type="domain" description="Major facilitator superfamily (MFS) profile" evidence="9">
    <location>
        <begin position="26"/>
        <end position="474"/>
    </location>
</feature>
<dbReference type="InterPro" id="IPR004638">
    <property type="entry name" value="EmrB-like"/>
</dbReference>
<dbReference type="PROSITE" id="PS50850">
    <property type="entry name" value="MFS"/>
    <property type="match status" value="1"/>
</dbReference>
<dbReference type="Proteomes" id="UP001596523">
    <property type="component" value="Unassembled WGS sequence"/>
</dbReference>
<dbReference type="EMBL" id="JBHTCF010000045">
    <property type="protein sequence ID" value="MFC7310777.1"/>
    <property type="molecule type" value="Genomic_DNA"/>
</dbReference>
<feature type="transmembrane region" description="Helical" evidence="8">
    <location>
        <begin position="370"/>
        <end position="397"/>
    </location>
</feature>
<feature type="transmembrane region" description="Helical" evidence="8">
    <location>
        <begin position="213"/>
        <end position="230"/>
    </location>
</feature>
<feature type="transmembrane region" description="Helical" evidence="8">
    <location>
        <begin position="418"/>
        <end position="438"/>
    </location>
</feature>
<dbReference type="Gene3D" id="1.20.1720.10">
    <property type="entry name" value="Multidrug resistance protein D"/>
    <property type="match status" value="1"/>
</dbReference>
<accession>A0ABW2JZ68</accession>
<evidence type="ECO:0000259" key="9">
    <source>
        <dbReference type="PROSITE" id="PS50850"/>
    </source>
</evidence>
<organism evidence="10 11">
    <name type="scientific">Streptomyces monticola</name>
    <dbReference type="NCBI Taxonomy" id="2666263"/>
    <lineage>
        <taxon>Bacteria</taxon>
        <taxon>Bacillati</taxon>
        <taxon>Actinomycetota</taxon>
        <taxon>Actinomycetes</taxon>
        <taxon>Kitasatosporales</taxon>
        <taxon>Streptomycetaceae</taxon>
        <taxon>Streptomyces</taxon>
    </lineage>
</organism>
<feature type="transmembrane region" description="Helical" evidence="8">
    <location>
        <begin position="117"/>
        <end position="140"/>
    </location>
</feature>
<dbReference type="PRINTS" id="PR01035">
    <property type="entry name" value="TCRTETA"/>
</dbReference>
<feature type="transmembrane region" description="Helical" evidence="8">
    <location>
        <begin position="281"/>
        <end position="304"/>
    </location>
</feature>
<dbReference type="SUPFAM" id="SSF103473">
    <property type="entry name" value="MFS general substrate transporter"/>
    <property type="match status" value="1"/>
</dbReference>
<feature type="transmembrane region" description="Helical" evidence="8">
    <location>
        <begin position="92"/>
        <end position="111"/>
    </location>
</feature>
<evidence type="ECO:0000256" key="6">
    <source>
        <dbReference type="ARBA" id="ARBA00023136"/>
    </source>
</evidence>
<dbReference type="InterPro" id="IPR036259">
    <property type="entry name" value="MFS_trans_sf"/>
</dbReference>
<feature type="transmembrane region" description="Helical" evidence="8">
    <location>
        <begin position="346"/>
        <end position="364"/>
    </location>
</feature>
<dbReference type="NCBIfam" id="TIGR00711">
    <property type="entry name" value="efflux_EmrB"/>
    <property type="match status" value="1"/>
</dbReference>
<dbReference type="InterPro" id="IPR001958">
    <property type="entry name" value="Tet-R_TetA/multi-R_MdtG-like"/>
</dbReference>